<keyword evidence="1" id="KW-0472">Membrane</keyword>
<keyword evidence="3" id="KW-1185">Reference proteome</keyword>
<sequence length="200" mass="19745">MAGFIGPGEPPAPTPAATAAGLLYVAEPSSKYDLPFSAHRIVCCEVGASYGVRIVSSSSKSSSKSSSSSSRSSATSSVVASVERVLSDAPPHVSPGTATACSLLMLSTIGSQFQAASPGTATASSLAMAFSSGPAGADSRIGAVGLRIVGAAVTKGLLLLLLLLLLIARFVVLLASASSAEVDSSGSDMLNSVRAGQGLL</sequence>
<reference evidence="3" key="1">
    <citation type="submission" date="2014-01" db="EMBL/GenBank/DDBJ databases">
        <title>The Genome Sequence of Anopheles farauti FAR1 (V2).</title>
        <authorList>
            <consortium name="The Broad Institute Genomics Platform"/>
            <person name="Neafsey D.E."/>
            <person name="Besansky N."/>
            <person name="Howell P."/>
            <person name="Walton C."/>
            <person name="Young S.K."/>
            <person name="Zeng Q."/>
            <person name="Gargeya S."/>
            <person name="Fitzgerald M."/>
            <person name="Haas B."/>
            <person name="Abouelleil A."/>
            <person name="Allen A.W."/>
            <person name="Alvarado L."/>
            <person name="Arachchi H.M."/>
            <person name="Berlin A.M."/>
            <person name="Chapman S.B."/>
            <person name="Gainer-Dewar J."/>
            <person name="Goldberg J."/>
            <person name="Griggs A."/>
            <person name="Gujja S."/>
            <person name="Hansen M."/>
            <person name="Howarth C."/>
            <person name="Imamovic A."/>
            <person name="Ireland A."/>
            <person name="Larimer J."/>
            <person name="McCowan C."/>
            <person name="Murphy C."/>
            <person name="Pearson M."/>
            <person name="Poon T.W."/>
            <person name="Priest M."/>
            <person name="Roberts A."/>
            <person name="Saif S."/>
            <person name="Shea T."/>
            <person name="Sisk P."/>
            <person name="Sykes S."/>
            <person name="Wortman J."/>
            <person name="Nusbaum C."/>
            <person name="Birren B."/>
        </authorList>
    </citation>
    <scope>NUCLEOTIDE SEQUENCE [LARGE SCALE GENOMIC DNA]</scope>
    <source>
        <strain evidence="3">FAR1</strain>
    </source>
</reference>
<keyword evidence="1" id="KW-0812">Transmembrane</keyword>
<evidence type="ECO:0000313" key="2">
    <source>
        <dbReference type="EnsemblMetazoa" id="AFAF003806-PA"/>
    </source>
</evidence>
<dbReference type="EMBL" id="AXCN02000114">
    <property type="status" value="NOT_ANNOTATED_CDS"/>
    <property type="molecule type" value="Genomic_DNA"/>
</dbReference>
<evidence type="ECO:0000256" key="1">
    <source>
        <dbReference type="SAM" id="Phobius"/>
    </source>
</evidence>
<name>A0A182Q642_9DIPT</name>
<keyword evidence="1" id="KW-1133">Transmembrane helix</keyword>
<dbReference type="EnsemblMetazoa" id="AFAF003806-RA">
    <property type="protein sequence ID" value="AFAF003806-PA"/>
    <property type="gene ID" value="AFAF003806"/>
</dbReference>
<accession>A0A182Q642</accession>
<dbReference type="VEuPathDB" id="VectorBase:AFAF003806"/>
<proteinExistence type="predicted"/>
<protein>
    <submittedName>
        <fullName evidence="2">Uncharacterized protein</fullName>
    </submittedName>
</protein>
<organism evidence="2 3">
    <name type="scientific">Anopheles farauti</name>
    <dbReference type="NCBI Taxonomy" id="69004"/>
    <lineage>
        <taxon>Eukaryota</taxon>
        <taxon>Metazoa</taxon>
        <taxon>Ecdysozoa</taxon>
        <taxon>Arthropoda</taxon>
        <taxon>Hexapoda</taxon>
        <taxon>Insecta</taxon>
        <taxon>Pterygota</taxon>
        <taxon>Neoptera</taxon>
        <taxon>Endopterygota</taxon>
        <taxon>Diptera</taxon>
        <taxon>Nematocera</taxon>
        <taxon>Culicoidea</taxon>
        <taxon>Culicidae</taxon>
        <taxon>Anophelinae</taxon>
        <taxon>Anopheles</taxon>
    </lineage>
</organism>
<feature type="transmembrane region" description="Helical" evidence="1">
    <location>
        <begin position="157"/>
        <end position="177"/>
    </location>
</feature>
<dbReference type="Proteomes" id="UP000075886">
    <property type="component" value="Unassembled WGS sequence"/>
</dbReference>
<evidence type="ECO:0000313" key="3">
    <source>
        <dbReference type="Proteomes" id="UP000075886"/>
    </source>
</evidence>
<dbReference type="AlphaFoldDB" id="A0A182Q642"/>
<reference evidence="2" key="2">
    <citation type="submission" date="2020-05" db="UniProtKB">
        <authorList>
            <consortium name="EnsemblMetazoa"/>
        </authorList>
    </citation>
    <scope>IDENTIFICATION</scope>
    <source>
        <strain evidence="2">FAR1</strain>
    </source>
</reference>